<organism evidence="3 4">
    <name type="scientific">Sporomusa acidovorans (strain ATCC 49682 / DSM 3132 / Mol)</name>
    <dbReference type="NCBI Taxonomy" id="1123286"/>
    <lineage>
        <taxon>Bacteria</taxon>
        <taxon>Bacillati</taxon>
        <taxon>Bacillota</taxon>
        <taxon>Negativicutes</taxon>
        <taxon>Selenomonadales</taxon>
        <taxon>Sporomusaceae</taxon>
        <taxon>Sporomusa</taxon>
    </lineage>
</organism>
<evidence type="ECO:0008006" key="5">
    <source>
        <dbReference type="Google" id="ProtNLM"/>
    </source>
</evidence>
<feature type="coiled-coil region" evidence="1">
    <location>
        <begin position="92"/>
        <end position="126"/>
    </location>
</feature>
<evidence type="ECO:0000256" key="1">
    <source>
        <dbReference type="SAM" id="Coils"/>
    </source>
</evidence>
<dbReference type="Proteomes" id="UP000216052">
    <property type="component" value="Chromosome"/>
</dbReference>
<keyword evidence="2" id="KW-0472">Membrane</keyword>
<accession>A0ABZ3IZG9</accession>
<name>A0ABZ3IZG9_SPOA4</name>
<dbReference type="EMBL" id="CP155571">
    <property type="protein sequence ID" value="XFO71313.1"/>
    <property type="molecule type" value="Genomic_DNA"/>
</dbReference>
<keyword evidence="4" id="KW-1185">Reference proteome</keyword>
<dbReference type="RefSeq" id="WP_093794800.1">
    <property type="nucleotide sequence ID" value="NZ_CP155571.1"/>
</dbReference>
<evidence type="ECO:0000313" key="4">
    <source>
        <dbReference type="Proteomes" id="UP000216052"/>
    </source>
</evidence>
<evidence type="ECO:0000313" key="3">
    <source>
        <dbReference type="EMBL" id="XFO71313.1"/>
    </source>
</evidence>
<sequence>METSQQVKKSWKDNISTFIAITTLVLAACATLASFKAAGYGNKMVLAQNQASDQWAYYQAKSIKETTYEVERDTMALAAQQAGNPELYKAKIAEYNREITRYQQEKEDITKAAKRLEQERDNAQHFNGGFGQALIFLQIGILLSSLASINKQYMYWYIGLAVGGVGIIVFLYNFVSAAV</sequence>
<keyword evidence="2" id="KW-1133">Transmembrane helix</keyword>
<evidence type="ECO:0000256" key="2">
    <source>
        <dbReference type="SAM" id="Phobius"/>
    </source>
</evidence>
<protein>
    <recommendedName>
        <fullName evidence="5">DUF4337 domain-containing protein</fullName>
    </recommendedName>
</protein>
<proteinExistence type="predicted"/>
<dbReference type="InterPro" id="IPR025570">
    <property type="entry name" value="DUF4337"/>
</dbReference>
<keyword evidence="1" id="KW-0175">Coiled coil</keyword>
<feature type="transmembrane region" description="Helical" evidence="2">
    <location>
        <begin position="15"/>
        <end position="35"/>
    </location>
</feature>
<gene>
    <name evidence="3" type="ORF">SPACI_013280</name>
</gene>
<feature type="transmembrane region" description="Helical" evidence="2">
    <location>
        <begin position="130"/>
        <end position="149"/>
    </location>
</feature>
<dbReference type="Pfam" id="PF14235">
    <property type="entry name" value="DUF4337"/>
    <property type="match status" value="1"/>
</dbReference>
<feature type="transmembrane region" description="Helical" evidence="2">
    <location>
        <begin position="155"/>
        <end position="175"/>
    </location>
</feature>
<keyword evidence="2" id="KW-0812">Transmembrane</keyword>
<reference evidence="3" key="1">
    <citation type="submission" date="2024-05" db="EMBL/GenBank/DDBJ databases">
        <title>Isolation and characterization of Sporomusa carbonis sp. nov., a carboxydotrophic hydrogenogen in the genus of Sporomusa isolated from a charcoal burning pile.</title>
        <authorList>
            <person name="Boeer T."/>
            <person name="Rosenbaum F."/>
            <person name="Eysell L."/>
            <person name="Mueller V."/>
            <person name="Daniel R."/>
            <person name="Poehlein A."/>
        </authorList>
    </citation>
    <scope>NUCLEOTIDE SEQUENCE [LARGE SCALE GENOMIC DNA]</scope>
    <source>
        <strain evidence="3">DSM 3132</strain>
    </source>
</reference>